<feature type="compositionally biased region" description="Pro residues" evidence="1">
    <location>
        <begin position="198"/>
        <end position="208"/>
    </location>
</feature>
<feature type="chain" id="PRO_5007806884" evidence="2">
    <location>
        <begin position="33"/>
        <end position="208"/>
    </location>
</feature>
<feature type="non-terminal residue" evidence="3">
    <location>
        <position position="208"/>
    </location>
</feature>
<feature type="region of interest" description="Disordered" evidence="1">
    <location>
        <begin position="128"/>
        <end position="208"/>
    </location>
</feature>
<accession>A0A139HUV7</accession>
<gene>
    <name evidence="3" type="ORF">AC578_9154</name>
</gene>
<sequence length="208" mass="22465">MPRLPNTSLFNSPSFSFIPLLFLQATLSSGKAANTPIACIKLTHTRLDIRPASIFLTSAYCNVDGVAKDSQFWYLATLFRNRKKQHLSPHRHIFNRAELTFTMRAATLIAALFSASALAGPVLKYRDTETNPEDCEDTPKSPSSPAPKPYGATDTPKSPTAPSDYGVPKSYGSNDTPKSPISPPAPKPYGSSDTPKSPISPPAPKPYG</sequence>
<reference evidence="3 4" key="1">
    <citation type="submission" date="2015-07" db="EMBL/GenBank/DDBJ databases">
        <title>Comparative genomics of the Sigatoka disease complex on banana suggests a link between parallel evolutionary changes in Pseudocercospora fijiensis and Pseudocercospora eumusae and increased virulence on the banana host.</title>
        <authorList>
            <person name="Chang T.-C."/>
            <person name="Salvucci A."/>
            <person name="Crous P.W."/>
            <person name="Stergiopoulos I."/>
        </authorList>
    </citation>
    <scope>NUCLEOTIDE SEQUENCE [LARGE SCALE GENOMIC DNA]</scope>
    <source>
        <strain evidence="3 4">CBS 114824</strain>
    </source>
</reference>
<evidence type="ECO:0000313" key="4">
    <source>
        <dbReference type="Proteomes" id="UP000070133"/>
    </source>
</evidence>
<evidence type="ECO:0000313" key="3">
    <source>
        <dbReference type="EMBL" id="KXT06264.1"/>
    </source>
</evidence>
<protein>
    <submittedName>
        <fullName evidence="3">Uncharacterized protein</fullName>
    </submittedName>
</protein>
<proteinExistence type="predicted"/>
<dbReference type="AlphaFoldDB" id="A0A139HUV7"/>
<dbReference type="Proteomes" id="UP000070133">
    <property type="component" value="Unassembled WGS sequence"/>
</dbReference>
<dbReference type="STRING" id="321146.A0A139HUV7"/>
<evidence type="ECO:0000256" key="2">
    <source>
        <dbReference type="SAM" id="SignalP"/>
    </source>
</evidence>
<keyword evidence="4" id="KW-1185">Reference proteome</keyword>
<keyword evidence="2" id="KW-0732">Signal</keyword>
<dbReference type="EMBL" id="LFZN01000007">
    <property type="protein sequence ID" value="KXT06264.1"/>
    <property type="molecule type" value="Genomic_DNA"/>
</dbReference>
<name>A0A139HUV7_9PEZI</name>
<evidence type="ECO:0000256" key="1">
    <source>
        <dbReference type="SAM" id="MobiDB-lite"/>
    </source>
</evidence>
<organism evidence="3 4">
    <name type="scientific">Pseudocercospora eumusae</name>
    <dbReference type="NCBI Taxonomy" id="321146"/>
    <lineage>
        <taxon>Eukaryota</taxon>
        <taxon>Fungi</taxon>
        <taxon>Dikarya</taxon>
        <taxon>Ascomycota</taxon>
        <taxon>Pezizomycotina</taxon>
        <taxon>Dothideomycetes</taxon>
        <taxon>Dothideomycetidae</taxon>
        <taxon>Mycosphaerellales</taxon>
        <taxon>Mycosphaerellaceae</taxon>
        <taxon>Pseudocercospora</taxon>
    </lineage>
</organism>
<feature type="signal peptide" evidence="2">
    <location>
        <begin position="1"/>
        <end position="32"/>
    </location>
</feature>
<comment type="caution">
    <text evidence="3">The sequence shown here is derived from an EMBL/GenBank/DDBJ whole genome shotgun (WGS) entry which is preliminary data.</text>
</comment>